<accession>A0A8J3G7Q9</accession>
<dbReference type="Pfam" id="PF17517">
    <property type="entry name" value="IgGFc_binding"/>
    <property type="match status" value="1"/>
</dbReference>
<proteinExistence type="predicted"/>
<protein>
    <recommendedName>
        <fullName evidence="1">IgGFc-binding protein N-terminal domain-containing protein</fullName>
    </recommendedName>
</protein>
<keyword evidence="3" id="KW-1185">Reference proteome</keyword>
<evidence type="ECO:0000259" key="1">
    <source>
        <dbReference type="Pfam" id="PF17517"/>
    </source>
</evidence>
<dbReference type="Proteomes" id="UP000598271">
    <property type="component" value="Unassembled WGS sequence"/>
</dbReference>
<evidence type="ECO:0000313" key="2">
    <source>
        <dbReference type="EMBL" id="GHB58079.1"/>
    </source>
</evidence>
<comment type="caution">
    <text evidence="2">The sequence shown here is derived from an EMBL/GenBank/DDBJ whole genome shotgun (WGS) entry which is preliminary data.</text>
</comment>
<reference evidence="2 3" key="1">
    <citation type="journal article" date="2014" name="Int. J. Syst. Evol. Microbiol.">
        <title>Complete genome sequence of Corynebacterium casei LMG S-19264T (=DSM 44701T), isolated from a smear-ripened cheese.</title>
        <authorList>
            <consortium name="US DOE Joint Genome Institute (JGI-PGF)"/>
            <person name="Walter F."/>
            <person name="Albersmeier A."/>
            <person name="Kalinowski J."/>
            <person name="Ruckert C."/>
        </authorList>
    </citation>
    <scope>NUCLEOTIDE SEQUENCE [LARGE SCALE GENOMIC DNA]</scope>
    <source>
        <strain evidence="2 3">KCTC 12866</strain>
    </source>
</reference>
<feature type="domain" description="IgGFc-binding protein N-terminal" evidence="1">
    <location>
        <begin position="115"/>
        <end position="238"/>
    </location>
</feature>
<dbReference type="InterPro" id="IPR035234">
    <property type="entry name" value="IgGFc-bd_N"/>
</dbReference>
<dbReference type="AlphaFoldDB" id="A0A8J3G7Q9"/>
<sequence>MLLLFICFLVRSNQTFAQLKDNKGTDFWLSFNENIGPSDLFLYVTGEEAGTGTVTIPGLSFTQNFTTTPGTITTITLPSNATLASSGTVDNKGIRVTASKEITVYGMNLRSASTDAYLGLPTDALGQEYLIMSYEGIGGSALDSQIGIVATQNGTSINFALKASSGIYAANTPHSVILNEGQTFYLRSDAAQDFTGSVITSSKPIAVFSGTRCANVPPNVTFCDHLVEQMPPPMAWAKTSSRFRWQPATVTPTAFWLVPITPPLRSMG</sequence>
<dbReference type="EMBL" id="BMXF01000001">
    <property type="protein sequence ID" value="GHB58079.1"/>
    <property type="molecule type" value="Genomic_DNA"/>
</dbReference>
<gene>
    <name evidence="2" type="ORF">GCM10007390_09430</name>
</gene>
<dbReference type="PANTHER" id="PTHR46534">
    <property type="entry name" value="IGGFC_BINDING DOMAIN-CONTAINING PROTEIN"/>
    <property type="match status" value="1"/>
</dbReference>
<dbReference type="PANTHER" id="PTHR46534:SF1">
    <property type="entry name" value="IGGFC-BINDING PROTEIN N-TERMINAL DOMAIN-CONTAINING PROTEIN"/>
    <property type="match status" value="1"/>
</dbReference>
<name>A0A8J3G7Q9_9BACT</name>
<evidence type="ECO:0000313" key="3">
    <source>
        <dbReference type="Proteomes" id="UP000598271"/>
    </source>
</evidence>
<organism evidence="2 3">
    <name type="scientific">Persicitalea jodogahamensis</name>
    <dbReference type="NCBI Taxonomy" id="402147"/>
    <lineage>
        <taxon>Bacteria</taxon>
        <taxon>Pseudomonadati</taxon>
        <taxon>Bacteroidota</taxon>
        <taxon>Cytophagia</taxon>
        <taxon>Cytophagales</taxon>
        <taxon>Spirosomataceae</taxon>
        <taxon>Persicitalea</taxon>
    </lineage>
</organism>